<reference evidence="3 4" key="1">
    <citation type="submission" date="2016-11" db="EMBL/GenBank/DDBJ databases">
        <title>Sphingorhabdus sp. LPB0140, isolated from marine environment.</title>
        <authorList>
            <person name="Kim E."/>
            <person name="Yi H."/>
        </authorList>
    </citation>
    <scope>NUCLEOTIDE SEQUENCE [LARGE SCALE GENOMIC DNA]</scope>
    <source>
        <strain evidence="3 4">LPB0140</strain>
    </source>
</reference>
<gene>
    <name evidence="3" type="ORF">LPB140_04345</name>
</gene>
<dbReference type="KEGG" id="sphl:LPB140_04345"/>
<feature type="transmembrane region" description="Helical" evidence="1">
    <location>
        <begin position="237"/>
        <end position="254"/>
    </location>
</feature>
<evidence type="ECO:0000313" key="3">
    <source>
        <dbReference type="EMBL" id="APG62164.1"/>
    </source>
</evidence>
<name>A0A1L3JAK6_9SPHN</name>
<keyword evidence="4" id="KW-1185">Reference proteome</keyword>
<dbReference type="Proteomes" id="UP000242561">
    <property type="component" value="Chromosome"/>
</dbReference>
<feature type="domain" description="Acyltransferase 3" evidence="2">
    <location>
        <begin position="13"/>
        <end position="337"/>
    </location>
</feature>
<dbReference type="PANTHER" id="PTHR23028">
    <property type="entry name" value="ACETYLTRANSFERASE"/>
    <property type="match status" value="1"/>
</dbReference>
<feature type="transmembrane region" description="Helical" evidence="1">
    <location>
        <begin position="293"/>
        <end position="314"/>
    </location>
</feature>
<keyword evidence="1" id="KW-0812">Transmembrane</keyword>
<evidence type="ECO:0000256" key="1">
    <source>
        <dbReference type="SAM" id="Phobius"/>
    </source>
</evidence>
<dbReference type="GO" id="GO:0016747">
    <property type="term" value="F:acyltransferase activity, transferring groups other than amino-acyl groups"/>
    <property type="evidence" value="ECO:0007669"/>
    <property type="project" value="InterPro"/>
</dbReference>
<dbReference type="InterPro" id="IPR050879">
    <property type="entry name" value="Acyltransferase_3"/>
</dbReference>
<evidence type="ECO:0000313" key="4">
    <source>
        <dbReference type="Proteomes" id="UP000242561"/>
    </source>
</evidence>
<dbReference type="PANTHER" id="PTHR23028:SF53">
    <property type="entry name" value="ACYL_TRANSF_3 DOMAIN-CONTAINING PROTEIN"/>
    <property type="match status" value="1"/>
</dbReference>
<feature type="transmembrane region" description="Helical" evidence="1">
    <location>
        <begin position="260"/>
        <end position="281"/>
    </location>
</feature>
<feature type="transmembrane region" description="Helical" evidence="1">
    <location>
        <begin position="12"/>
        <end position="30"/>
    </location>
</feature>
<organism evidence="3 4">
    <name type="scientific">Sphingorhabdus lutea</name>
    <dbReference type="NCBI Taxonomy" id="1913578"/>
    <lineage>
        <taxon>Bacteria</taxon>
        <taxon>Pseudomonadati</taxon>
        <taxon>Pseudomonadota</taxon>
        <taxon>Alphaproteobacteria</taxon>
        <taxon>Sphingomonadales</taxon>
        <taxon>Sphingomonadaceae</taxon>
        <taxon>Sphingorhabdus</taxon>
    </lineage>
</organism>
<accession>A0A1L3JAK6</accession>
<dbReference type="AlphaFoldDB" id="A0A1L3JAK6"/>
<evidence type="ECO:0000259" key="2">
    <source>
        <dbReference type="Pfam" id="PF01757"/>
    </source>
</evidence>
<feature type="transmembrane region" description="Helical" evidence="1">
    <location>
        <begin position="50"/>
        <end position="68"/>
    </location>
</feature>
<feature type="transmembrane region" description="Helical" evidence="1">
    <location>
        <begin position="176"/>
        <end position="193"/>
    </location>
</feature>
<keyword evidence="1" id="KW-0472">Membrane</keyword>
<feature type="transmembrane region" description="Helical" evidence="1">
    <location>
        <begin position="89"/>
        <end position="111"/>
    </location>
</feature>
<proteinExistence type="predicted"/>
<dbReference type="GO" id="GO:0009103">
    <property type="term" value="P:lipopolysaccharide biosynthetic process"/>
    <property type="evidence" value="ECO:0007669"/>
    <property type="project" value="TreeGrafter"/>
</dbReference>
<dbReference type="InterPro" id="IPR002656">
    <property type="entry name" value="Acyl_transf_3_dom"/>
</dbReference>
<feature type="transmembrane region" description="Helical" evidence="1">
    <location>
        <begin position="205"/>
        <end position="225"/>
    </location>
</feature>
<dbReference type="STRING" id="1913578.LPB140_04345"/>
<dbReference type="GO" id="GO:0016020">
    <property type="term" value="C:membrane"/>
    <property type="evidence" value="ECO:0007669"/>
    <property type="project" value="TreeGrafter"/>
</dbReference>
<protein>
    <recommendedName>
        <fullName evidence="2">Acyltransferase 3 domain-containing protein</fullName>
    </recommendedName>
</protein>
<sequence>MTNMIKNKDYRTAINALRGFAAIYVVFYHLRYFTIYPWFREFPPLKYGYIGVDFFFMLSGLIIAHVYLKKAQHFSAKFWANFLWLRIARLLPVHLLIMVFLLCSAYIAAILGNESKWPNGENLLDWLLLATLVRQWTLPDTYVWNEPAWSVSAEMFAYIFIFPIAALFHKFFNEKLYGMAAILIGAAILYYIIDDKGSINAIKNGGPLLRVAGGFMIGFGLFLLLNQIKTNKIYDPLLAISIISIFIILLNAPTIKKAGILIDLLLLANLAAIIMAVYVSNGPIARFLSAKPLFWLGEISFSLYLCHSVILGILSHWAKIWDIDRGIIMGDIMLLFSLAAAHLLYKFVEIPAREAMRNAMQKYLS</sequence>
<feature type="transmembrane region" description="Helical" evidence="1">
    <location>
        <begin position="148"/>
        <end position="169"/>
    </location>
</feature>
<keyword evidence="1" id="KW-1133">Transmembrane helix</keyword>
<dbReference type="OrthoDB" id="9796461at2"/>
<dbReference type="EMBL" id="CP018154">
    <property type="protein sequence ID" value="APG62164.1"/>
    <property type="molecule type" value="Genomic_DNA"/>
</dbReference>
<dbReference type="Pfam" id="PF01757">
    <property type="entry name" value="Acyl_transf_3"/>
    <property type="match status" value="1"/>
</dbReference>
<feature type="transmembrane region" description="Helical" evidence="1">
    <location>
        <begin position="326"/>
        <end position="348"/>
    </location>
</feature>